<reference evidence="1" key="1">
    <citation type="submission" date="2011-11" db="EMBL/GenBank/DDBJ databases">
        <title>Construction and analysis of a metagenome of deep-sea sediment.</title>
        <authorList>
            <person name="Huo Y.-Y."/>
            <person name="Cheng H."/>
            <person name="Wu M."/>
        </authorList>
    </citation>
    <scope>NUCLEOTIDE SEQUENCE</scope>
</reference>
<dbReference type="AlphaFoldDB" id="H9BWQ0"/>
<proteinExistence type="predicted"/>
<sequence length="53" mass="6003">MVLKRLAGEFFSKVSPPGERLRTLADFTNLKITYPKKKDVVREEGKVVLGIKV</sequence>
<evidence type="ECO:0000313" key="1">
    <source>
        <dbReference type="EMBL" id="AFD03222.1"/>
    </source>
</evidence>
<dbReference type="EMBL" id="JQ085818">
    <property type="protein sequence ID" value="AFD03222.1"/>
    <property type="molecule type" value="Genomic_DNA"/>
</dbReference>
<accession>H9BWQ0</accession>
<organism evidence="1">
    <name type="scientific">uncultured bacterium W4-21b</name>
    <dbReference type="NCBI Taxonomy" id="1130993"/>
    <lineage>
        <taxon>Bacteria</taxon>
        <taxon>environmental samples</taxon>
    </lineage>
</organism>
<name>H9BWQ0_9BACT</name>
<protein>
    <submittedName>
        <fullName evidence="1">Uncharacterized protein</fullName>
    </submittedName>
</protein>